<dbReference type="SUPFAM" id="SSF53474">
    <property type="entry name" value="alpha/beta-Hydrolases"/>
    <property type="match status" value="1"/>
</dbReference>
<gene>
    <name evidence="3" type="ORF">JK359_38190</name>
</gene>
<evidence type="ECO:0000259" key="2">
    <source>
        <dbReference type="Pfam" id="PF00975"/>
    </source>
</evidence>
<accession>A0A937ET95</accession>
<dbReference type="InterPro" id="IPR001031">
    <property type="entry name" value="Thioesterase"/>
</dbReference>
<protein>
    <submittedName>
        <fullName evidence="3">Thioesterase</fullName>
    </submittedName>
</protein>
<evidence type="ECO:0000313" key="3">
    <source>
        <dbReference type="EMBL" id="MBL1087695.1"/>
    </source>
</evidence>
<evidence type="ECO:0000313" key="4">
    <source>
        <dbReference type="Proteomes" id="UP000661858"/>
    </source>
</evidence>
<proteinExistence type="inferred from homology"/>
<dbReference type="RefSeq" id="WP_201844301.1">
    <property type="nucleotide sequence ID" value="NZ_JAERRK010000044.1"/>
</dbReference>
<comment type="similarity">
    <text evidence="1">Belongs to the thioesterase family.</text>
</comment>
<comment type="caution">
    <text evidence="3">The sequence shown here is derived from an EMBL/GenBank/DDBJ whole genome shotgun (WGS) entry which is preliminary data.</text>
</comment>
<evidence type="ECO:0000256" key="1">
    <source>
        <dbReference type="ARBA" id="ARBA00007169"/>
    </source>
</evidence>
<keyword evidence="4" id="KW-1185">Reference proteome</keyword>
<reference evidence="3" key="1">
    <citation type="submission" date="2021-01" db="EMBL/GenBank/DDBJ databases">
        <title>WGS of actinomycetes isolated from Thailand.</title>
        <authorList>
            <person name="Thawai C."/>
        </authorList>
    </citation>
    <scope>NUCLEOTIDE SEQUENCE</scope>
    <source>
        <strain evidence="3">RCU-197</strain>
    </source>
</reference>
<dbReference type="AlphaFoldDB" id="A0A937ET95"/>
<dbReference type="InterPro" id="IPR012223">
    <property type="entry name" value="TEII"/>
</dbReference>
<organism evidence="3 4">
    <name type="scientific">Streptomyces actinomycinicus</name>
    <dbReference type="NCBI Taxonomy" id="1695166"/>
    <lineage>
        <taxon>Bacteria</taxon>
        <taxon>Bacillati</taxon>
        <taxon>Actinomycetota</taxon>
        <taxon>Actinomycetes</taxon>
        <taxon>Kitasatosporales</taxon>
        <taxon>Streptomycetaceae</taxon>
        <taxon>Streptomyces</taxon>
    </lineage>
</organism>
<dbReference type="Gene3D" id="3.40.50.1820">
    <property type="entry name" value="alpha/beta hydrolase"/>
    <property type="match status" value="1"/>
</dbReference>
<sequence length="250" mass="26357">MSDDQPVRLYCFAHSVEGVSVFDGWAASVGPGVEPVPVLLPGSAPRRGEARVTTHEALLADVLPLFTDPHPGPFVLYGHGLGAMVALSVTRALHEAGLPGPALLAVGAWSAPHLPAGLPDPRHATDAELLDVLSGKGAVPVGSDERILLQAMLPVLRADLELAQSLHEAAGRPSPAGPLTTPVLVVDSQENRLAPPSTADGWRQWTDGPVRSRTVPGRHFFVRGGRELPRLLGRVCRVVRRLAKEPAPVG</sequence>
<dbReference type="PANTHER" id="PTHR11487:SF0">
    <property type="entry name" value="S-ACYL FATTY ACID SYNTHASE THIOESTERASE, MEDIUM CHAIN"/>
    <property type="match status" value="1"/>
</dbReference>
<dbReference type="Pfam" id="PF00975">
    <property type="entry name" value="Thioesterase"/>
    <property type="match status" value="1"/>
</dbReference>
<name>A0A937ET95_9ACTN</name>
<dbReference type="Proteomes" id="UP000661858">
    <property type="component" value="Unassembled WGS sequence"/>
</dbReference>
<dbReference type="EMBL" id="JAERRK010000044">
    <property type="protein sequence ID" value="MBL1087695.1"/>
    <property type="molecule type" value="Genomic_DNA"/>
</dbReference>
<dbReference type="GO" id="GO:0008610">
    <property type="term" value="P:lipid biosynthetic process"/>
    <property type="evidence" value="ECO:0007669"/>
    <property type="project" value="TreeGrafter"/>
</dbReference>
<feature type="domain" description="Thioesterase" evidence="2">
    <location>
        <begin position="8"/>
        <end position="233"/>
    </location>
</feature>
<dbReference type="InterPro" id="IPR029058">
    <property type="entry name" value="AB_hydrolase_fold"/>
</dbReference>
<dbReference type="PANTHER" id="PTHR11487">
    <property type="entry name" value="THIOESTERASE"/>
    <property type="match status" value="1"/>
</dbReference>